<comment type="similarity">
    <text evidence="2">Belongs to the mitochondrial carrier (TC 2.A.29) family.</text>
</comment>
<proteinExistence type="inferred from homology"/>
<dbReference type="InterPro" id="IPR036869">
    <property type="entry name" value="J_dom_sf"/>
</dbReference>
<dbReference type="GO" id="GO:0006862">
    <property type="term" value="P:nucleotide transport"/>
    <property type="evidence" value="ECO:0007669"/>
    <property type="project" value="InterPro"/>
</dbReference>
<dbReference type="EMBL" id="JAVFKY010000006">
    <property type="protein sequence ID" value="KAK5575178.1"/>
    <property type="molecule type" value="Genomic_DNA"/>
</dbReference>
<evidence type="ECO:0000256" key="1">
    <source>
        <dbReference type="ARBA" id="ARBA00004370"/>
    </source>
</evidence>
<dbReference type="GO" id="GO:0055085">
    <property type="term" value="P:transmembrane transport"/>
    <property type="evidence" value="ECO:0007669"/>
    <property type="project" value="InterPro"/>
</dbReference>
<dbReference type="AlphaFoldDB" id="A0AAN7U1H0"/>
<dbReference type="Proteomes" id="UP001344447">
    <property type="component" value="Unassembled WGS sequence"/>
</dbReference>
<dbReference type="PANTHER" id="PTHR45683">
    <property type="entry name" value="MITOCHONDRIAL NICOTINAMIDE ADENINE DINUCLEOTIDE TRANSPORTER 1-RELATED-RELATED"/>
    <property type="match status" value="1"/>
</dbReference>
<dbReference type="GO" id="GO:0016020">
    <property type="term" value="C:membrane"/>
    <property type="evidence" value="ECO:0007669"/>
    <property type="project" value="UniProtKB-SubCell"/>
</dbReference>
<keyword evidence="6" id="KW-1133">Transmembrane helix</keyword>
<keyword evidence="3" id="KW-0813">Transport</keyword>
<dbReference type="InterPro" id="IPR044712">
    <property type="entry name" value="SLC25A32-like"/>
</dbReference>
<evidence type="ECO:0000256" key="5">
    <source>
        <dbReference type="ARBA" id="ARBA00022737"/>
    </source>
</evidence>
<dbReference type="SUPFAM" id="SSF103506">
    <property type="entry name" value="Mitochondrial carrier"/>
    <property type="match status" value="1"/>
</dbReference>
<protein>
    <recommendedName>
        <fullName evidence="10">J domain-containing protein</fullName>
    </recommendedName>
</protein>
<evidence type="ECO:0000313" key="9">
    <source>
        <dbReference type="Proteomes" id="UP001344447"/>
    </source>
</evidence>
<reference evidence="8 9" key="1">
    <citation type="submission" date="2023-11" db="EMBL/GenBank/DDBJ databases">
        <title>Dfirmibasis_genome.</title>
        <authorList>
            <person name="Edelbroek B."/>
            <person name="Kjellin J."/>
            <person name="Jerlstrom-Hultqvist J."/>
            <person name="Soderbom F."/>
        </authorList>
    </citation>
    <scope>NUCLEOTIDE SEQUENCE [LARGE SCALE GENOMIC DNA]</scope>
    <source>
        <strain evidence="8 9">TNS-C-14</strain>
    </source>
</reference>
<evidence type="ECO:0000256" key="7">
    <source>
        <dbReference type="ARBA" id="ARBA00023136"/>
    </source>
</evidence>
<evidence type="ECO:0000313" key="8">
    <source>
        <dbReference type="EMBL" id="KAK5575178.1"/>
    </source>
</evidence>
<name>A0AAN7U1H0_9MYCE</name>
<evidence type="ECO:0008006" key="10">
    <source>
        <dbReference type="Google" id="ProtNLM"/>
    </source>
</evidence>
<keyword evidence="7" id="KW-0472">Membrane</keyword>
<dbReference type="SUPFAM" id="SSF46565">
    <property type="entry name" value="Chaperone J-domain"/>
    <property type="match status" value="1"/>
</dbReference>
<comment type="subcellular location">
    <subcellularLocation>
        <location evidence="1">Membrane</location>
    </subcellularLocation>
</comment>
<dbReference type="Gene3D" id="1.50.40.10">
    <property type="entry name" value="Mitochondrial carrier domain"/>
    <property type="match status" value="1"/>
</dbReference>
<evidence type="ECO:0000256" key="2">
    <source>
        <dbReference type="ARBA" id="ARBA00006375"/>
    </source>
</evidence>
<gene>
    <name evidence="8" type="ORF">RB653_010434</name>
</gene>
<keyword evidence="5" id="KW-0677">Repeat</keyword>
<keyword evidence="4" id="KW-0812">Transmembrane</keyword>
<evidence type="ECO:0000256" key="4">
    <source>
        <dbReference type="ARBA" id="ARBA00022692"/>
    </source>
</evidence>
<dbReference type="InterPro" id="IPR023395">
    <property type="entry name" value="MCP_dom_sf"/>
</dbReference>
<accession>A0AAN7U1H0</accession>
<evidence type="ECO:0000256" key="6">
    <source>
        <dbReference type="ARBA" id="ARBA00022989"/>
    </source>
</evidence>
<organism evidence="8 9">
    <name type="scientific">Dictyostelium firmibasis</name>
    <dbReference type="NCBI Taxonomy" id="79012"/>
    <lineage>
        <taxon>Eukaryota</taxon>
        <taxon>Amoebozoa</taxon>
        <taxon>Evosea</taxon>
        <taxon>Eumycetozoa</taxon>
        <taxon>Dictyostelia</taxon>
        <taxon>Dictyosteliales</taxon>
        <taxon>Dictyosteliaceae</taxon>
        <taxon>Dictyostelium</taxon>
    </lineage>
</organism>
<sequence length="402" mass="45969">MSEIKQNPLNESEAIELETLLKAGDPYTILGSSIYENKKDIEKKYLNLISDESKTNQEIKIIENAYKVLITDKYRNVYDEYLVRNDINKKQMSETLENIKSGFLSTICRLIAIPFQNVSILANSPFSISIRDTNQMVKTLYSLKGIRGFYRGMKFNTSSLSIEFTRAIILEFINKLIGSNSKVSENNDIVLSFVDQFTHLITAYPVKMILDCLILSPLSMNVFDVIKTFINRLDSNSGSMIRGDIIKSHSVFDSFSFKNLYYGAIYVIPLMIASQQIRRFVNYSTEKLKNYVQENNDTISPFIKYPSYLLTNVVSTSLIKSALIAPLYVLSTCYPSQLVSSYIQGVEVPEAINPISLAIQLYRHMGLLYFYKGFIPMTGFRLFESFSRLCFPNTTNNEVVFE</sequence>
<evidence type="ECO:0000256" key="3">
    <source>
        <dbReference type="ARBA" id="ARBA00022448"/>
    </source>
</evidence>
<keyword evidence="9" id="KW-1185">Reference proteome</keyword>
<comment type="caution">
    <text evidence="8">The sequence shown here is derived from an EMBL/GenBank/DDBJ whole genome shotgun (WGS) entry which is preliminary data.</text>
</comment>